<keyword evidence="4" id="KW-1185">Reference proteome</keyword>
<feature type="compositionally biased region" description="Polar residues" evidence="1">
    <location>
        <begin position="12"/>
        <end position="22"/>
    </location>
</feature>
<evidence type="ECO:0000313" key="4">
    <source>
        <dbReference type="Proteomes" id="UP000070501"/>
    </source>
</evidence>
<gene>
    <name evidence="3" type="ORF">Micbo1qcDRAFT_178978</name>
</gene>
<evidence type="ECO:0000256" key="1">
    <source>
        <dbReference type="SAM" id="MobiDB-lite"/>
    </source>
</evidence>
<accession>A0A136IRD2</accession>
<dbReference type="EMBL" id="KQ964262">
    <property type="protein sequence ID" value="KXJ87483.1"/>
    <property type="molecule type" value="Genomic_DNA"/>
</dbReference>
<name>A0A136IRD2_9PEZI</name>
<feature type="region of interest" description="Disordered" evidence="1">
    <location>
        <begin position="1"/>
        <end position="22"/>
    </location>
</feature>
<sequence length="227" mass="24996">MGAGGPPLGKSMKTTARGSSNSGRTWSGLLLVLLLLSLQVLTPGLGMINQHNHDNHHLFDDLIHESYDMLLRGFTSSAVAHERTLRPEMTKHEDIERFLGNELESLLDRSFSSSTSSAPSDPYHITALRQPRQSSTVINDKDNWLVDAVRGKPHNSDGQLFNDQSILAIPPVTSDSPYDSAATTARKQMERITDRTARDNSRHILVLQPSTSCADNDEPRLPTTSDA</sequence>
<proteinExistence type="predicted"/>
<organism evidence="3 4">
    <name type="scientific">Microdochium bolleyi</name>
    <dbReference type="NCBI Taxonomy" id="196109"/>
    <lineage>
        <taxon>Eukaryota</taxon>
        <taxon>Fungi</taxon>
        <taxon>Dikarya</taxon>
        <taxon>Ascomycota</taxon>
        <taxon>Pezizomycotina</taxon>
        <taxon>Sordariomycetes</taxon>
        <taxon>Xylariomycetidae</taxon>
        <taxon>Xylariales</taxon>
        <taxon>Microdochiaceae</taxon>
        <taxon>Microdochium</taxon>
    </lineage>
</organism>
<protein>
    <submittedName>
        <fullName evidence="3">Uncharacterized protein</fullName>
    </submittedName>
</protein>
<evidence type="ECO:0000313" key="3">
    <source>
        <dbReference type="EMBL" id="KXJ87483.1"/>
    </source>
</evidence>
<evidence type="ECO:0000256" key="2">
    <source>
        <dbReference type="SAM" id="SignalP"/>
    </source>
</evidence>
<feature type="signal peptide" evidence="2">
    <location>
        <begin position="1"/>
        <end position="46"/>
    </location>
</feature>
<dbReference type="Proteomes" id="UP000070501">
    <property type="component" value="Unassembled WGS sequence"/>
</dbReference>
<dbReference type="InParanoid" id="A0A136IRD2"/>
<feature type="chain" id="PRO_5007292997" evidence="2">
    <location>
        <begin position="47"/>
        <end position="227"/>
    </location>
</feature>
<feature type="region of interest" description="Disordered" evidence="1">
    <location>
        <begin position="208"/>
        <end position="227"/>
    </location>
</feature>
<dbReference type="AlphaFoldDB" id="A0A136IRD2"/>
<reference evidence="4" key="1">
    <citation type="submission" date="2016-02" db="EMBL/GenBank/DDBJ databases">
        <title>Draft genome sequence of Microdochium bolleyi, a fungal endophyte of beachgrass.</title>
        <authorList>
            <consortium name="DOE Joint Genome Institute"/>
            <person name="David A.S."/>
            <person name="May G."/>
            <person name="Haridas S."/>
            <person name="Lim J."/>
            <person name="Wang M."/>
            <person name="Labutti K."/>
            <person name="Lipzen A."/>
            <person name="Barry K."/>
            <person name="Grigoriev I.V."/>
        </authorList>
    </citation>
    <scope>NUCLEOTIDE SEQUENCE [LARGE SCALE GENOMIC DNA]</scope>
    <source>
        <strain evidence="4">J235TASD1</strain>
    </source>
</reference>
<keyword evidence="2" id="KW-0732">Signal</keyword>